<dbReference type="InterPro" id="IPR009057">
    <property type="entry name" value="Homeodomain-like_sf"/>
</dbReference>
<keyword evidence="3" id="KW-0804">Transcription</keyword>
<keyword evidence="2" id="KW-0238">DNA-binding</keyword>
<dbReference type="PANTHER" id="PTHR43280">
    <property type="entry name" value="ARAC-FAMILY TRANSCRIPTIONAL REGULATOR"/>
    <property type="match status" value="1"/>
</dbReference>
<evidence type="ECO:0000256" key="3">
    <source>
        <dbReference type="ARBA" id="ARBA00023163"/>
    </source>
</evidence>
<evidence type="ECO:0000256" key="2">
    <source>
        <dbReference type="ARBA" id="ARBA00023125"/>
    </source>
</evidence>
<keyword evidence="1" id="KW-0805">Transcription regulation</keyword>
<evidence type="ECO:0000259" key="4">
    <source>
        <dbReference type="PROSITE" id="PS01124"/>
    </source>
</evidence>
<organism evidence="5 6">
    <name type="scientific">Paenibacillus cisolokensis</name>
    <dbReference type="NCBI Taxonomy" id="1658519"/>
    <lineage>
        <taxon>Bacteria</taxon>
        <taxon>Bacillati</taxon>
        <taxon>Bacillota</taxon>
        <taxon>Bacilli</taxon>
        <taxon>Bacillales</taxon>
        <taxon>Paenibacillaceae</taxon>
        <taxon>Paenibacillus</taxon>
    </lineage>
</organism>
<evidence type="ECO:0000256" key="1">
    <source>
        <dbReference type="ARBA" id="ARBA00023015"/>
    </source>
</evidence>
<dbReference type="Pfam" id="PF17853">
    <property type="entry name" value="GGDEF_2"/>
    <property type="match status" value="1"/>
</dbReference>
<dbReference type="PANTHER" id="PTHR43280:SF28">
    <property type="entry name" value="HTH-TYPE TRANSCRIPTIONAL ACTIVATOR RHAS"/>
    <property type="match status" value="1"/>
</dbReference>
<dbReference type="Pfam" id="PF12833">
    <property type="entry name" value="HTH_18"/>
    <property type="match status" value="1"/>
</dbReference>
<comment type="caution">
    <text evidence="5">The sequence shown here is derived from an EMBL/GenBank/DDBJ whole genome shotgun (WGS) entry which is preliminary data.</text>
</comment>
<dbReference type="InterPro" id="IPR041522">
    <property type="entry name" value="CdaR_GGDEF"/>
</dbReference>
<gene>
    <name evidence="5" type="ORF">PACILC2_34370</name>
</gene>
<keyword evidence="6" id="KW-1185">Reference proteome</keyword>
<reference evidence="5 6" key="1">
    <citation type="submission" date="2021-04" db="EMBL/GenBank/DDBJ databases">
        <title>Draft genome sequence of Paenibacillus cisolokensis, LC2-13A.</title>
        <authorList>
            <person name="Uke A."/>
            <person name="Chhe C."/>
            <person name="Baramee S."/>
            <person name="Kosugi A."/>
        </authorList>
    </citation>
    <scope>NUCLEOTIDE SEQUENCE [LARGE SCALE GENOMIC DNA]</scope>
    <source>
        <strain evidence="5 6">LC2-13A</strain>
    </source>
</reference>
<accession>A0ABQ4N9F0</accession>
<dbReference type="SMART" id="SM00342">
    <property type="entry name" value="HTH_ARAC"/>
    <property type="match status" value="1"/>
</dbReference>
<name>A0ABQ4N9F0_9BACL</name>
<dbReference type="EMBL" id="BOVJ01000109">
    <property type="protein sequence ID" value="GIQ64869.1"/>
    <property type="molecule type" value="Genomic_DNA"/>
</dbReference>
<proteinExistence type="predicted"/>
<sequence length="352" mass="40007">MKAYLADRPYRMLVCGIDAAEASAPEDEDALSEQGESLRRRFGQLFPGALTVQLRQDMLLALVPAAQESGQHFREQAETFLERQEGAAAYPYSLAASRPHSEVEKLRQAYTEAKKALAHAFFTGPGKLHLAEQRDKDGFHGTAGCREKGGSDDESGMSAMNALKEALTAGFRSKAERELDAMIARWTPGERTRTGVMREAEELLGLFSLCKGAGAEAVRHICELSRLRYKADIERHIRNCFRELWSFDDNARPNRSLHERIVMQALQYIEEHYTESISLQQVADWVCVSRNYFSEMFKRVTGQNFIDYLIALRLKRAKELLRNSSLRVYEVAEQSGFNDVKYFSKQFKKRSA</sequence>
<evidence type="ECO:0000313" key="5">
    <source>
        <dbReference type="EMBL" id="GIQ64869.1"/>
    </source>
</evidence>
<dbReference type="PROSITE" id="PS01124">
    <property type="entry name" value="HTH_ARAC_FAMILY_2"/>
    <property type="match status" value="1"/>
</dbReference>
<protein>
    <recommendedName>
        <fullName evidence="4">HTH araC/xylS-type domain-containing protein</fullName>
    </recommendedName>
</protein>
<dbReference type="SUPFAM" id="SSF46689">
    <property type="entry name" value="Homeodomain-like"/>
    <property type="match status" value="2"/>
</dbReference>
<feature type="domain" description="HTH araC/xylS-type" evidence="4">
    <location>
        <begin position="263"/>
        <end position="352"/>
    </location>
</feature>
<dbReference type="Proteomes" id="UP000680304">
    <property type="component" value="Unassembled WGS sequence"/>
</dbReference>
<dbReference type="Gene3D" id="1.10.10.60">
    <property type="entry name" value="Homeodomain-like"/>
    <property type="match status" value="2"/>
</dbReference>
<evidence type="ECO:0000313" key="6">
    <source>
        <dbReference type="Proteomes" id="UP000680304"/>
    </source>
</evidence>
<dbReference type="InterPro" id="IPR018060">
    <property type="entry name" value="HTH_AraC"/>
</dbReference>
<dbReference type="RefSeq" id="WP_244863543.1">
    <property type="nucleotide sequence ID" value="NZ_BOVJ01000109.1"/>
</dbReference>